<dbReference type="PROSITE" id="PS50878">
    <property type="entry name" value="RT_POL"/>
    <property type="match status" value="1"/>
</dbReference>
<dbReference type="FunFam" id="3.30.70.270:FF:000020">
    <property type="entry name" value="Transposon Tf2-6 polyprotein-like Protein"/>
    <property type="match status" value="1"/>
</dbReference>
<dbReference type="FunFam" id="3.30.70.270:FF:000003">
    <property type="entry name" value="Transposon Ty3-G Gag-Pol polyprotein"/>
    <property type="match status" value="1"/>
</dbReference>
<dbReference type="InterPro" id="IPR012337">
    <property type="entry name" value="RNaseH-like_sf"/>
</dbReference>
<dbReference type="GO" id="GO:0003964">
    <property type="term" value="F:RNA-directed DNA polymerase activity"/>
    <property type="evidence" value="ECO:0007669"/>
    <property type="project" value="UniProtKB-KW"/>
</dbReference>
<keyword evidence="6" id="KW-0378">Hydrolase</keyword>
<name>Q8IT54_DROME</name>
<evidence type="ECO:0000256" key="3">
    <source>
        <dbReference type="ARBA" id="ARBA00022695"/>
    </source>
</evidence>
<evidence type="ECO:0000259" key="9">
    <source>
        <dbReference type="PROSITE" id="PS50994"/>
    </source>
</evidence>
<dbReference type="Gene3D" id="3.30.420.10">
    <property type="entry name" value="Ribonuclease H-like superfamily/Ribonuclease H"/>
    <property type="match status" value="1"/>
</dbReference>
<evidence type="ECO:0000313" key="10">
    <source>
        <dbReference type="EMBL" id="AAN34652.1"/>
    </source>
</evidence>
<dbReference type="InterPro" id="IPR041373">
    <property type="entry name" value="RT_RNaseH"/>
</dbReference>
<dbReference type="Pfam" id="PF17917">
    <property type="entry name" value="RT_RNaseH"/>
    <property type="match status" value="1"/>
</dbReference>
<dbReference type="GO" id="GO:0003676">
    <property type="term" value="F:nucleic acid binding"/>
    <property type="evidence" value="ECO:0007669"/>
    <property type="project" value="InterPro"/>
</dbReference>
<dbReference type="Gene3D" id="3.30.70.270">
    <property type="match status" value="2"/>
</dbReference>
<keyword evidence="2" id="KW-0808">Transferase</keyword>
<dbReference type="GO" id="GO:0004519">
    <property type="term" value="F:endonuclease activity"/>
    <property type="evidence" value="ECO:0007669"/>
    <property type="project" value="UniProtKB-KW"/>
</dbReference>
<dbReference type="GO" id="GO:0015074">
    <property type="term" value="P:DNA integration"/>
    <property type="evidence" value="ECO:0007669"/>
    <property type="project" value="InterPro"/>
</dbReference>
<proteinExistence type="predicted"/>
<gene>
    <name evidence="11" type="primary">ORF2</name>
</gene>
<dbReference type="Pfam" id="PF00078">
    <property type="entry name" value="RVT_1"/>
    <property type="match status" value="1"/>
</dbReference>
<dbReference type="InterPro" id="IPR036397">
    <property type="entry name" value="RNaseH_sf"/>
</dbReference>
<dbReference type="Gene3D" id="1.10.340.70">
    <property type="match status" value="1"/>
</dbReference>
<dbReference type="InterPro" id="IPR043128">
    <property type="entry name" value="Rev_trsase/Diguanyl_cyclase"/>
</dbReference>
<protein>
    <recommendedName>
        <fullName evidence="1">RNA-directed DNA polymerase</fullName>
        <ecNumber evidence="1">2.7.7.49</ecNumber>
    </recommendedName>
</protein>
<evidence type="ECO:0000256" key="1">
    <source>
        <dbReference type="ARBA" id="ARBA00012493"/>
    </source>
</evidence>
<dbReference type="SUPFAM" id="SSF56672">
    <property type="entry name" value="DNA/RNA polymerases"/>
    <property type="match status" value="1"/>
</dbReference>
<accession>Q8IT54</accession>
<dbReference type="CDD" id="cd09274">
    <property type="entry name" value="RNase_HI_RT_Ty3"/>
    <property type="match status" value="1"/>
</dbReference>
<dbReference type="InterPro" id="IPR041588">
    <property type="entry name" value="Integrase_H2C2"/>
</dbReference>
<dbReference type="FunFam" id="1.10.340.70:FF:000001">
    <property type="entry name" value="Retrovirus-related Pol polyprotein from transposon gypsy-like Protein"/>
    <property type="match status" value="1"/>
</dbReference>
<evidence type="ECO:0000256" key="7">
    <source>
        <dbReference type="ARBA" id="ARBA00022918"/>
    </source>
</evidence>
<dbReference type="FunFam" id="3.10.20.370:FF:000001">
    <property type="entry name" value="Retrovirus-related Pol polyprotein from transposon 17.6-like protein"/>
    <property type="match status" value="1"/>
</dbReference>
<dbReference type="PANTHER" id="PTHR37984:SF5">
    <property type="entry name" value="PROTEIN NYNRIN-LIKE"/>
    <property type="match status" value="1"/>
</dbReference>
<evidence type="ECO:0000256" key="5">
    <source>
        <dbReference type="ARBA" id="ARBA00022759"/>
    </source>
</evidence>
<feature type="domain" description="Integrase catalytic" evidence="9">
    <location>
        <begin position="546"/>
        <end position="708"/>
    </location>
</feature>
<dbReference type="AlphaFoldDB" id="Q8IT54"/>
<dbReference type="Pfam" id="PF17921">
    <property type="entry name" value="Integrase_H2C2"/>
    <property type="match status" value="1"/>
</dbReference>
<dbReference type="InterPro" id="IPR001584">
    <property type="entry name" value="Integrase_cat-core"/>
</dbReference>
<dbReference type="EMBL" id="AF541949">
    <property type="protein sequence ID" value="AAN34652.1"/>
    <property type="molecule type" value="Genomic_DNA"/>
</dbReference>
<dbReference type="PANTHER" id="PTHR37984">
    <property type="entry name" value="PROTEIN CBG26694"/>
    <property type="match status" value="1"/>
</dbReference>
<reference evidence="10" key="1">
    <citation type="journal article" date="2002" name="Genome Biol.">
        <title>The transposable elements of the Drosophila melanogaster euchromatin: a genomics perspective.</title>
        <authorList>
            <person name="Kaminker J.S."/>
            <person name="Bergman C.M."/>
            <person name="Kronmiller B."/>
            <person name="Carlson J."/>
            <person name="Svirskas R."/>
            <person name="Patel S."/>
            <person name="Frise E."/>
            <person name="Wheeler D.A."/>
            <person name="Lewis S.E."/>
            <person name="Rubin G.M."/>
            <person name="Ashburner M."/>
            <person name="Celniker S.E."/>
        </authorList>
    </citation>
    <scope>NUCLEOTIDE SEQUENCE</scope>
</reference>
<dbReference type="SUPFAM" id="SSF53098">
    <property type="entry name" value="Ribonuclease H-like"/>
    <property type="match status" value="1"/>
</dbReference>
<feature type="domain" description="Reverse transcriptase" evidence="8">
    <location>
        <begin position="1"/>
        <end position="112"/>
    </location>
</feature>
<dbReference type="FlyBase" id="FBgn0066076">
    <property type="gene designation" value="Stalker4\ORF2"/>
</dbReference>
<dbReference type="InterPro" id="IPR050951">
    <property type="entry name" value="Retrovirus_Pol_polyprotein"/>
</dbReference>
<keyword evidence="3" id="KW-0548">Nucleotidyltransferase</keyword>
<evidence type="ECO:0000256" key="6">
    <source>
        <dbReference type="ARBA" id="ARBA00022801"/>
    </source>
</evidence>
<dbReference type="GO" id="GO:0042575">
    <property type="term" value="C:DNA polymerase complex"/>
    <property type="evidence" value="ECO:0007669"/>
    <property type="project" value="UniProtKB-ARBA"/>
</dbReference>
<dbReference type="InterPro" id="IPR000477">
    <property type="entry name" value="RT_dom"/>
</dbReference>
<dbReference type="PROSITE" id="PS50994">
    <property type="entry name" value="INTEGRASE"/>
    <property type="match status" value="1"/>
</dbReference>
<keyword evidence="5" id="KW-0255">Endonuclease</keyword>
<evidence type="ECO:0000256" key="2">
    <source>
        <dbReference type="ARBA" id="ARBA00022679"/>
    </source>
</evidence>
<dbReference type="GO" id="GO:0016787">
    <property type="term" value="F:hydrolase activity"/>
    <property type="evidence" value="ECO:0007669"/>
    <property type="project" value="UniProtKB-KW"/>
</dbReference>
<evidence type="ECO:0000313" key="11">
    <source>
        <dbReference type="FlyBase" id="FBgn0066076"/>
    </source>
</evidence>
<evidence type="ECO:0000256" key="4">
    <source>
        <dbReference type="ARBA" id="ARBA00022722"/>
    </source>
</evidence>
<keyword evidence="7" id="KW-0695">RNA-directed DNA polymerase</keyword>
<dbReference type="CDD" id="cd01647">
    <property type="entry name" value="RT_LTR"/>
    <property type="match status" value="1"/>
</dbReference>
<sequence>MSGFHQIELEENSRNITSFSTSNGSYRFTRLPFGLKIAPNSFQRMMTISFSGLEPSQAFLYMDDLMVIGCSEKHMIKNLTDVFNVCRKYNLKLHPEKCSFFMHEVTFLGHKCTDKGVLPDDKKYDVIKNYPVPHDADSARRFVAFCNYYRRFIRNFADYSRHITRLCKKNVPFEWSSECQNAFEYLKENLMHPTLLQYPDFRKEFCIITDASKQACGAVLTQNRNGIQLPIAYASRSFTKGESNKSTTEQELAAIHWAITHFRPYIYGKHFTIKTDHRPLTYLFSMTNPSSKLTRMRLELEEYDFTVEYLRGKDNFVADALSRINIKELKDMQHKVLKVTTRQQSRQENCTVTNKELLPRQSIQNVSKPNVHEVITNDEVRKVVTLRITESICLLKRGNKVIARIDVDDLYTNGIFDLGQFFQRLEMQAGILKISQLKLAPSEKIFETISIDNFKNMGNIKLKTLRVALLQPVTIIKTEKEIQSILSTYHDDLIQGGHTGITRTLAKIKRHYYWKNMTRHIKEYIRRCHKCQMSKTTTHTKTPLTYTETPTNAFDIVIVDTVGPLPKSEYGNEYIVTLICDLTKYLVTIPVANKSANTVAKAIFENFILKYGPMKTFISDMGTEYKNNVIQDMCKYMKIENLTSTAYHHQTLGTIERSHRTFNEYIRSYISADKTDWDVWIQYFTYCFNTTPSVMHNYCPYELVFGRLPRQFANFNKTDRIEPLYNIEDYSKEIKFRLEIAYKRARLLLEKAKSYRKQLYDKKTSDFQLKIGDKVILRNESGHKLDPVYIGPYTVETIEDRDNIVIRDTKQKKQKVHKDRLKIYNQ</sequence>
<evidence type="ECO:0000259" key="8">
    <source>
        <dbReference type="PROSITE" id="PS50878"/>
    </source>
</evidence>
<dbReference type="InterPro" id="IPR043502">
    <property type="entry name" value="DNA/RNA_pol_sf"/>
</dbReference>
<dbReference type="Pfam" id="PF00665">
    <property type="entry name" value="rve"/>
    <property type="match status" value="1"/>
</dbReference>
<dbReference type="EC" id="2.7.7.49" evidence="1"/>
<keyword evidence="4" id="KW-0540">Nuclease</keyword>
<organism evidence="10">
    <name type="scientific">Drosophila melanogaster</name>
    <name type="common">Fruit fly</name>
    <dbReference type="NCBI Taxonomy" id="7227"/>
    <lineage>
        <taxon>Eukaryota</taxon>
        <taxon>Metazoa</taxon>
        <taxon>Ecdysozoa</taxon>
        <taxon>Arthropoda</taxon>
        <taxon>Hexapoda</taxon>
        <taxon>Insecta</taxon>
        <taxon>Pterygota</taxon>
        <taxon>Neoptera</taxon>
        <taxon>Endopterygota</taxon>
        <taxon>Diptera</taxon>
        <taxon>Brachycera</taxon>
        <taxon>Muscomorpha</taxon>
        <taxon>Ephydroidea</taxon>
        <taxon>Drosophilidae</taxon>
        <taxon>Drosophila</taxon>
        <taxon>Sophophora</taxon>
    </lineage>
</organism>